<keyword evidence="3" id="KW-0378">Hydrolase</keyword>
<evidence type="ECO:0000259" key="7">
    <source>
        <dbReference type="Pfam" id="PF01343"/>
    </source>
</evidence>
<evidence type="ECO:0000313" key="8">
    <source>
        <dbReference type="EMBL" id="MBD5772026.1"/>
    </source>
</evidence>
<keyword evidence="6" id="KW-0472">Membrane</keyword>
<dbReference type="Gene3D" id="3.90.226.10">
    <property type="entry name" value="2-enoyl-CoA Hydratase, Chain A, domain 1"/>
    <property type="match status" value="1"/>
</dbReference>
<evidence type="ECO:0000313" key="9">
    <source>
        <dbReference type="Proteomes" id="UP000604161"/>
    </source>
</evidence>
<dbReference type="RefSeq" id="WP_191595410.1">
    <property type="nucleotide sequence ID" value="NZ_JACYFC010000004.1"/>
</dbReference>
<feature type="transmembrane region" description="Helical" evidence="6">
    <location>
        <begin position="71"/>
        <end position="90"/>
    </location>
</feature>
<evidence type="ECO:0000256" key="3">
    <source>
        <dbReference type="ARBA" id="ARBA00022801"/>
    </source>
</evidence>
<gene>
    <name evidence="8" type="primary">sppA</name>
    <name evidence="8" type="ORF">IF202_13345</name>
</gene>
<dbReference type="PANTHER" id="PTHR42987">
    <property type="entry name" value="PEPTIDASE S49"/>
    <property type="match status" value="1"/>
</dbReference>
<evidence type="ECO:0000256" key="2">
    <source>
        <dbReference type="ARBA" id="ARBA00022670"/>
    </source>
</evidence>
<dbReference type="InterPro" id="IPR047272">
    <property type="entry name" value="S49_SppA_C"/>
</dbReference>
<feature type="domain" description="Peptidase S49" evidence="7">
    <location>
        <begin position="169"/>
        <end position="309"/>
    </location>
</feature>
<proteinExistence type="inferred from homology"/>
<keyword evidence="6" id="KW-1133">Transmembrane helix</keyword>
<evidence type="ECO:0000256" key="4">
    <source>
        <dbReference type="ARBA" id="ARBA00022825"/>
    </source>
</evidence>
<accession>A0ABR8P160</accession>
<reference evidence="8 9" key="1">
    <citation type="submission" date="2020-09" db="EMBL/GenBank/DDBJ databases">
        <title>Marinomonas sp. nov., isolated from the cysticercosis algae of Qingdao, China.</title>
        <authorList>
            <person name="Sun X."/>
        </authorList>
    </citation>
    <scope>NUCLEOTIDE SEQUENCE [LARGE SCALE GENOMIC DNA]</scope>
    <source>
        <strain evidence="8 9">SM2066</strain>
    </source>
</reference>
<dbReference type="Gene3D" id="6.20.330.10">
    <property type="match status" value="1"/>
</dbReference>
<evidence type="ECO:0000256" key="6">
    <source>
        <dbReference type="SAM" id="Phobius"/>
    </source>
</evidence>
<comment type="caution">
    <text evidence="8">The sequence shown here is derived from an EMBL/GenBank/DDBJ whole genome shotgun (WGS) entry which is preliminary data.</text>
</comment>
<keyword evidence="6" id="KW-0812">Transmembrane</keyword>
<dbReference type="CDD" id="cd07023">
    <property type="entry name" value="S49_Sppa_N_C"/>
    <property type="match status" value="1"/>
</dbReference>
<feature type="region of interest" description="Disordered" evidence="5">
    <location>
        <begin position="1"/>
        <end position="37"/>
    </location>
</feature>
<keyword evidence="4" id="KW-0720">Serine protease</keyword>
<comment type="similarity">
    <text evidence="1">Belongs to the peptidase S49 family.</text>
</comment>
<dbReference type="EMBL" id="JACYFC010000004">
    <property type="protein sequence ID" value="MBD5772026.1"/>
    <property type="molecule type" value="Genomic_DNA"/>
</dbReference>
<dbReference type="SUPFAM" id="SSF52096">
    <property type="entry name" value="ClpP/crotonase"/>
    <property type="match status" value="1"/>
</dbReference>
<sequence>MSWTEDEDKKKALEKSASVQAQSIDDTGIDDEGVTNQEQERLDPNTAIWTLLEKTLSDSLIEKRRGRRWKIFFRLTTLAITLALLGSWFFTSNFEEVSLDEKVVAMIPMRGVIGAGSEIESLEFVELLDSAYQNSNLEGVIIEMNSPGGSPVHSGIIYDAIRAKEQLHPNVPVIVVVEDMAASGGYYIASAAHEIYADKASLVGSIGVISSGFDATSLLEKIGVERRTFTAGRNKAFLDPFAPMTQEAKVKWQAVLDETHQQFIHAVKEGRGDRLTITDDVFSGMIFTGSQAIKIGLIDGLSSTSQLLNSRFPEAEPIYYQVKEEPWKELAKEFGVEMATKIMNTTNFQ</sequence>
<dbReference type="InterPro" id="IPR004635">
    <property type="entry name" value="Pept_S49_SppA"/>
</dbReference>
<dbReference type="Proteomes" id="UP000604161">
    <property type="component" value="Unassembled WGS sequence"/>
</dbReference>
<protein>
    <submittedName>
        <fullName evidence="8">Signal peptide peptidase SppA</fullName>
    </submittedName>
</protein>
<name>A0ABR8P160_9GAMM</name>
<keyword evidence="9" id="KW-1185">Reference proteome</keyword>
<organism evidence="8 9">
    <name type="scientific">Marinomonas colpomeniae</name>
    <dbReference type="NCBI Taxonomy" id="2774408"/>
    <lineage>
        <taxon>Bacteria</taxon>
        <taxon>Pseudomonadati</taxon>
        <taxon>Pseudomonadota</taxon>
        <taxon>Gammaproteobacteria</taxon>
        <taxon>Oceanospirillales</taxon>
        <taxon>Oceanospirillaceae</taxon>
        <taxon>Marinomonas</taxon>
    </lineage>
</organism>
<dbReference type="NCBIfam" id="TIGR00706">
    <property type="entry name" value="SppA_dom"/>
    <property type="match status" value="1"/>
</dbReference>
<dbReference type="InterPro" id="IPR029045">
    <property type="entry name" value="ClpP/crotonase-like_dom_sf"/>
</dbReference>
<keyword evidence="2" id="KW-0645">Protease</keyword>
<evidence type="ECO:0000256" key="1">
    <source>
        <dbReference type="ARBA" id="ARBA00008683"/>
    </source>
</evidence>
<evidence type="ECO:0000256" key="5">
    <source>
        <dbReference type="SAM" id="MobiDB-lite"/>
    </source>
</evidence>
<dbReference type="PANTHER" id="PTHR42987:SF8">
    <property type="entry name" value="PROTEINASE"/>
    <property type="match status" value="1"/>
</dbReference>
<dbReference type="InterPro" id="IPR002142">
    <property type="entry name" value="Peptidase_S49"/>
</dbReference>
<dbReference type="Pfam" id="PF01343">
    <property type="entry name" value="Peptidase_S49"/>
    <property type="match status" value="1"/>
</dbReference>